<reference evidence="1 2" key="1">
    <citation type="submission" date="2016-10" db="EMBL/GenBank/DDBJ databases">
        <authorList>
            <person name="de Groot N.N."/>
        </authorList>
    </citation>
    <scope>NUCLEOTIDE SEQUENCE [LARGE SCALE GENOMIC DNA]</scope>
    <source>
        <strain evidence="1 2">DSM 43941</strain>
    </source>
</reference>
<protein>
    <submittedName>
        <fullName evidence="1">Uncharacterized protein</fullName>
    </submittedName>
</protein>
<dbReference type="EMBL" id="LT629758">
    <property type="protein sequence ID" value="SDT78243.1"/>
    <property type="molecule type" value="Genomic_DNA"/>
</dbReference>
<organism evidence="1 2">
    <name type="scientific">Actinoplanes derwentensis</name>
    <dbReference type="NCBI Taxonomy" id="113562"/>
    <lineage>
        <taxon>Bacteria</taxon>
        <taxon>Bacillati</taxon>
        <taxon>Actinomycetota</taxon>
        <taxon>Actinomycetes</taxon>
        <taxon>Micromonosporales</taxon>
        <taxon>Micromonosporaceae</taxon>
        <taxon>Actinoplanes</taxon>
    </lineage>
</organism>
<name>A0A1H2D678_9ACTN</name>
<gene>
    <name evidence="1" type="ORF">SAMN04489716_8291</name>
</gene>
<evidence type="ECO:0000313" key="2">
    <source>
        <dbReference type="Proteomes" id="UP000198688"/>
    </source>
</evidence>
<sequence>MPPPGIDGPAHRFTPAAVQVGDGPVHNFPPAAVQSALDLHLSRTTWRRIGAGCAALVLVVIAFLVLRPDPPSPASTVEDYFGHLAAGDTAAALALADSGGWFTPEDAPLLVPAALVTAANRPADITVKSTQDLSGDGRYSLVTASYRLGGQTIEQGFAVIGTGDEEIPYRLEQPFLYLAVQLPEGMDLTVNGVAVGSSAARGMPALPAVYTATTSGNTLFAGATRTASYQAGQQGVSAEIDLAQLAIAPGAAGAVQTAAEAYLTATCVDPQGSASYRCPMQAPSLAWSQTTTWAVTAFPQLAVVPADTGRAQVRFTTGTAGSAAYTTTYTEFGGGEKTESGTVPIDINGHAAVGDDGAITITLGY</sequence>
<keyword evidence="2" id="KW-1185">Reference proteome</keyword>
<dbReference type="Proteomes" id="UP000198688">
    <property type="component" value="Chromosome I"/>
</dbReference>
<dbReference type="AlphaFoldDB" id="A0A1H2D678"/>
<evidence type="ECO:0000313" key="1">
    <source>
        <dbReference type="EMBL" id="SDT78243.1"/>
    </source>
</evidence>
<proteinExistence type="predicted"/>
<accession>A0A1H2D678</accession>
<dbReference type="OrthoDB" id="4792402at2"/>
<dbReference type="STRING" id="113562.SAMN04489716_8291"/>
<dbReference type="RefSeq" id="WP_157751993.1">
    <property type="nucleotide sequence ID" value="NZ_BOMJ01000024.1"/>
</dbReference>